<protein>
    <submittedName>
        <fullName evidence="2">Uncharacterized protein</fullName>
    </submittedName>
</protein>
<evidence type="ECO:0000256" key="1">
    <source>
        <dbReference type="SAM" id="SignalP"/>
    </source>
</evidence>
<sequence>MVVVYLIVAYLIVVIGSGLSDSGNAQEASDLSLLVYLIERCDVHKDVPFQFFSAFCLRRVSTLVLPSFPCSQRDQLSSACVSLIENQEDQTECEYRSGSALRINDLKSQCGRMWGVETKGVQNEISSCDWGLIVNAIKHVAQL</sequence>
<dbReference type="AlphaFoldDB" id="R0JGL0"/>
<dbReference type="EMBL" id="KB744024">
    <property type="protein sequence ID" value="EOA96360.1"/>
    <property type="molecule type" value="Genomic_DNA"/>
</dbReference>
<keyword evidence="3" id="KW-1185">Reference proteome</keyword>
<keyword evidence="1" id="KW-0732">Signal</keyword>
<feature type="chain" id="PRO_5004342693" evidence="1">
    <location>
        <begin position="21"/>
        <end position="143"/>
    </location>
</feature>
<evidence type="ECO:0000313" key="3">
    <source>
        <dbReference type="Proteomes" id="UP000296049"/>
    </source>
</evidence>
<organism evidence="2 3">
    <name type="scientific">Anas platyrhynchos</name>
    <name type="common">Mallard</name>
    <name type="synonym">Anas boschas</name>
    <dbReference type="NCBI Taxonomy" id="8839"/>
    <lineage>
        <taxon>Eukaryota</taxon>
        <taxon>Metazoa</taxon>
        <taxon>Chordata</taxon>
        <taxon>Craniata</taxon>
        <taxon>Vertebrata</taxon>
        <taxon>Euteleostomi</taxon>
        <taxon>Archelosauria</taxon>
        <taxon>Archosauria</taxon>
        <taxon>Dinosauria</taxon>
        <taxon>Saurischia</taxon>
        <taxon>Theropoda</taxon>
        <taxon>Coelurosauria</taxon>
        <taxon>Aves</taxon>
        <taxon>Neognathae</taxon>
        <taxon>Galloanserae</taxon>
        <taxon>Anseriformes</taxon>
        <taxon>Anatidae</taxon>
        <taxon>Anatinae</taxon>
        <taxon>Anas</taxon>
    </lineage>
</organism>
<reference evidence="3" key="1">
    <citation type="journal article" date="2013" name="Nat. Genet.">
        <title>The duck genome and transcriptome provide insight into an avian influenza virus reservoir species.</title>
        <authorList>
            <person name="Huang Y."/>
            <person name="Li Y."/>
            <person name="Burt D.W."/>
            <person name="Chen H."/>
            <person name="Zhang Y."/>
            <person name="Qian W."/>
            <person name="Kim H."/>
            <person name="Gan S."/>
            <person name="Zhao Y."/>
            <person name="Li J."/>
            <person name="Yi K."/>
            <person name="Feng H."/>
            <person name="Zhu P."/>
            <person name="Li B."/>
            <person name="Liu Q."/>
            <person name="Fairley S."/>
            <person name="Magor K.E."/>
            <person name="Du Z."/>
            <person name="Hu X."/>
            <person name="Goodman L."/>
            <person name="Tafer H."/>
            <person name="Vignal A."/>
            <person name="Lee T."/>
            <person name="Kim K.W."/>
            <person name="Sheng Z."/>
            <person name="An Y."/>
            <person name="Searle S."/>
            <person name="Herrero J."/>
            <person name="Groenen M.A."/>
            <person name="Crooijmans R.P."/>
            <person name="Faraut T."/>
            <person name="Cai Q."/>
            <person name="Webster R.G."/>
            <person name="Aldridge J.R."/>
            <person name="Warren W.C."/>
            <person name="Bartschat S."/>
            <person name="Kehr S."/>
            <person name="Marz M."/>
            <person name="Stadler P.F."/>
            <person name="Smith J."/>
            <person name="Kraus R.H."/>
            <person name="Zhao Y."/>
            <person name="Ren L."/>
            <person name="Fei J."/>
            <person name="Morisson M."/>
            <person name="Kaiser P."/>
            <person name="Griffin D.K."/>
            <person name="Rao M."/>
            <person name="Pitel F."/>
            <person name="Wang J."/>
            <person name="Li N."/>
        </authorList>
    </citation>
    <scope>NUCLEOTIDE SEQUENCE [LARGE SCALE GENOMIC DNA]</scope>
</reference>
<accession>R0JGL0</accession>
<dbReference type="Proteomes" id="UP000296049">
    <property type="component" value="Unassembled WGS sequence"/>
</dbReference>
<evidence type="ECO:0000313" key="2">
    <source>
        <dbReference type="EMBL" id="EOA96360.1"/>
    </source>
</evidence>
<gene>
    <name evidence="2" type="ORF">Anapl_18993</name>
</gene>
<proteinExistence type="predicted"/>
<name>R0JGL0_ANAPL</name>
<feature type="signal peptide" evidence="1">
    <location>
        <begin position="1"/>
        <end position="20"/>
    </location>
</feature>